<accession>A0A267MIC4</accession>
<comment type="caution">
    <text evidence="1">The sequence shown here is derived from an EMBL/GenBank/DDBJ whole genome shotgun (WGS) entry which is preliminary data.</text>
</comment>
<dbReference type="Proteomes" id="UP000216024">
    <property type="component" value="Unassembled WGS sequence"/>
</dbReference>
<name>A0A267MIC4_9FIRM</name>
<protein>
    <submittedName>
        <fullName evidence="1">Uncharacterized protein</fullName>
    </submittedName>
</protein>
<sequence>MELVCPLCNGLTKYLCRCEKCESVMVDKGPITDFLDEYSPYLPIELTSKVDGASSNICVHLFYCEKCRNDKRVKIERIKF</sequence>
<dbReference type="AlphaFoldDB" id="A0A267MIC4"/>
<evidence type="ECO:0000313" key="1">
    <source>
        <dbReference type="EMBL" id="PAB59197.1"/>
    </source>
</evidence>
<proteinExistence type="predicted"/>
<reference evidence="1 2" key="1">
    <citation type="submission" date="2017-06" db="EMBL/GenBank/DDBJ databases">
        <title>Draft genome sequence of anaerobic fermentative bacterium Anaeromicrobium sediminis DY2726D isolated from West Pacific Ocean sediments.</title>
        <authorList>
            <person name="Zeng X."/>
        </authorList>
    </citation>
    <scope>NUCLEOTIDE SEQUENCE [LARGE SCALE GENOMIC DNA]</scope>
    <source>
        <strain evidence="1 2">DY2726D</strain>
    </source>
</reference>
<keyword evidence="2" id="KW-1185">Reference proteome</keyword>
<organism evidence="1 2">
    <name type="scientific">Anaeromicrobium sediminis</name>
    <dbReference type="NCBI Taxonomy" id="1478221"/>
    <lineage>
        <taxon>Bacteria</taxon>
        <taxon>Bacillati</taxon>
        <taxon>Bacillota</taxon>
        <taxon>Clostridia</taxon>
        <taxon>Peptostreptococcales</taxon>
        <taxon>Thermotaleaceae</taxon>
        <taxon>Anaeromicrobium</taxon>
    </lineage>
</organism>
<gene>
    <name evidence="1" type="ORF">CCE28_11810</name>
</gene>
<evidence type="ECO:0000313" key="2">
    <source>
        <dbReference type="Proteomes" id="UP000216024"/>
    </source>
</evidence>
<dbReference type="EMBL" id="NIBG01000009">
    <property type="protein sequence ID" value="PAB59197.1"/>
    <property type="molecule type" value="Genomic_DNA"/>
</dbReference>
<dbReference type="OrthoDB" id="1683552at2"/>
<dbReference type="RefSeq" id="WP_095133927.1">
    <property type="nucleotide sequence ID" value="NZ_NIBG01000009.1"/>
</dbReference>